<evidence type="ECO:0000313" key="1">
    <source>
        <dbReference type="EMBL" id="GIZ05413.1"/>
    </source>
</evidence>
<keyword evidence="2" id="KW-1185">Reference proteome</keyword>
<comment type="caution">
    <text evidence="1">The sequence shown here is derived from an EMBL/GenBank/DDBJ whole genome shotgun (WGS) entry which is preliminary data.</text>
</comment>
<accession>A0AAV4YDP0</accession>
<dbReference type="EMBL" id="BPLR01019312">
    <property type="protein sequence ID" value="GIZ05413.1"/>
    <property type="molecule type" value="Genomic_DNA"/>
</dbReference>
<organism evidence="1 2">
    <name type="scientific">Caerostris extrusa</name>
    <name type="common">Bark spider</name>
    <name type="synonym">Caerostris bankana</name>
    <dbReference type="NCBI Taxonomy" id="172846"/>
    <lineage>
        <taxon>Eukaryota</taxon>
        <taxon>Metazoa</taxon>
        <taxon>Ecdysozoa</taxon>
        <taxon>Arthropoda</taxon>
        <taxon>Chelicerata</taxon>
        <taxon>Arachnida</taxon>
        <taxon>Araneae</taxon>
        <taxon>Araneomorphae</taxon>
        <taxon>Entelegynae</taxon>
        <taxon>Araneoidea</taxon>
        <taxon>Araneidae</taxon>
        <taxon>Caerostris</taxon>
    </lineage>
</organism>
<protein>
    <submittedName>
        <fullName evidence="1">Uncharacterized protein</fullName>
    </submittedName>
</protein>
<dbReference type="Proteomes" id="UP001054945">
    <property type="component" value="Unassembled WGS sequence"/>
</dbReference>
<proteinExistence type="predicted"/>
<dbReference type="AlphaFoldDB" id="A0AAV4YDP0"/>
<sequence>MKPQCLQPTHHFLNIFLTCLPTFNQNLIHAVIPKPLGDQSEVIQEARIMIRKAGLNPISSIYPATPGILRRKFLPPPYFSVAARLTEWHVAILLQQ</sequence>
<name>A0AAV4YDP0_CAEEX</name>
<gene>
    <name evidence="1" type="ORF">CEXT_388791</name>
</gene>
<evidence type="ECO:0000313" key="2">
    <source>
        <dbReference type="Proteomes" id="UP001054945"/>
    </source>
</evidence>
<reference evidence="1 2" key="1">
    <citation type="submission" date="2021-06" db="EMBL/GenBank/DDBJ databases">
        <title>Caerostris extrusa draft genome.</title>
        <authorList>
            <person name="Kono N."/>
            <person name="Arakawa K."/>
        </authorList>
    </citation>
    <scope>NUCLEOTIDE SEQUENCE [LARGE SCALE GENOMIC DNA]</scope>
</reference>